<dbReference type="OrthoDB" id="188924at2"/>
<evidence type="ECO:0000256" key="3">
    <source>
        <dbReference type="ARBA" id="ARBA00022989"/>
    </source>
</evidence>
<feature type="transmembrane region" description="Helical" evidence="6">
    <location>
        <begin position="225"/>
        <end position="246"/>
    </location>
</feature>
<evidence type="ECO:0000313" key="7">
    <source>
        <dbReference type="EMBL" id="OYN88647.1"/>
    </source>
</evidence>
<feature type="region of interest" description="Disordered" evidence="5">
    <location>
        <begin position="1"/>
        <end position="21"/>
    </location>
</feature>
<name>A0A255EAQ0_9ACTN</name>
<evidence type="ECO:0000256" key="5">
    <source>
        <dbReference type="SAM" id="MobiDB-lite"/>
    </source>
</evidence>
<keyword evidence="2 6" id="KW-0812">Transmembrane</keyword>
<feature type="transmembrane region" description="Helical" evidence="6">
    <location>
        <begin position="193"/>
        <end position="213"/>
    </location>
</feature>
<reference evidence="7 8" key="1">
    <citation type="submission" date="2017-07" db="EMBL/GenBank/DDBJ databases">
        <title>Draft whole genome sequences of clinical Proprionibacteriaceae strains.</title>
        <authorList>
            <person name="Bernier A.-M."/>
            <person name="Bernard K."/>
            <person name="Domingo M.-C."/>
        </authorList>
    </citation>
    <scope>NUCLEOTIDE SEQUENCE [LARGE SCALE GENOMIC DNA]</scope>
    <source>
        <strain evidence="7 8">NML 150081</strain>
    </source>
</reference>
<comment type="caution">
    <text evidence="7">The sequence shown here is derived from an EMBL/GenBank/DDBJ whole genome shotgun (WGS) entry which is preliminary data.</text>
</comment>
<comment type="subcellular location">
    <subcellularLocation>
        <location evidence="1">Endomembrane system</location>
        <topology evidence="1">Multi-pass membrane protein</topology>
    </subcellularLocation>
</comment>
<evidence type="ECO:0000256" key="6">
    <source>
        <dbReference type="SAM" id="Phobius"/>
    </source>
</evidence>
<protein>
    <recommendedName>
        <fullName evidence="9">VIT family protein</fullName>
    </recommendedName>
</protein>
<proteinExistence type="predicted"/>
<evidence type="ECO:0000313" key="8">
    <source>
        <dbReference type="Proteomes" id="UP000216300"/>
    </source>
</evidence>
<dbReference type="Proteomes" id="UP000216300">
    <property type="component" value="Unassembled WGS sequence"/>
</dbReference>
<accession>A0A255EAQ0</accession>
<feature type="transmembrane region" description="Helical" evidence="6">
    <location>
        <begin position="167"/>
        <end position="187"/>
    </location>
</feature>
<evidence type="ECO:0000256" key="2">
    <source>
        <dbReference type="ARBA" id="ARBA00022692"/>
    </source>
</evidence>
<keyword evidence="8" id="KW-1185">Reference proteome</keyword>
<evidence type="ECO:0000256" key="1">
    <source>
        <dbReference type="ARBA" id="ARBA00004127"/>
    </source>
</evidence>
<dbReference type="PANTHER" id="PTHR31851">
    <property type="entry name" value="FE(2+)/MN(2+) TRANSPORTER PCL1"/>
    <property type="match status" value="1"/>
</dbReference>
<organism evidence="7 8">
    <name type="scientific">Parenemella sanctibonifatiensis</name>
    <dbReference type="NCBI Taxonomy" id="2016505"/>
    <lineage>
        <taxon>Bacteria</taxon>
        <taxon>Bacillati</taxon>
        <taxon>Actinomycetota</taxon>
        <taxon>Actinomycetes</taxon>
        <taxon>Propionibacteriales</taxon>
        <taxon>Propionibacteriaceae</taxon>
        <taxon>Parenemella</taxon>
    </lineage>
</organism>
<dbReference type="GO" id="GO:0005384">
    <property type="term" value="F:manganese ion transmembrane transporter activity"/>
    <property type="evidence" value="ECO:0007669"/>
    <property type="project" value="InterPro"/>
</dbReference>
<dbReference type="GO" id="GO:0012505">
    <property type="term" value="C:endomembrane system"/>
    <property type="evidence" value="ECO:0007669"/>
    <property type="project" value="UniProtKB-SubCell"/>
</dbReference>
<dbReference type="GO" id="GO:0030026">
    <property type="term" value="P:intracellular manganese ion homeostasis"/>
    <property type="evidence" value="ECO:0007669"/>
    <property type="project" value="InterPro"/>
</dbReference>
<dbReference type="EMBL" id="NMVJ01000011">
    <property type="protein sequence ID" value="OYN88647.1"/>
    <property type="molecule type" value="Genomic_DNA"/>
</dbReference>
<keyword evidence="4 6" id="KW-0472">Membrane</keyword>
<dbReference type="Pfam" id="PF01988">
    <property type="entry name" value="VIT1"/>
    <property type="match status" value="1"/>
</dbReference>
<feature type="transmembrane region" description="Helical" evidence="6">
    <location>
        <begin position="67"/>
        <end position="88"/>
    </location>
</feature>
<dbReference type="InterPro" id="IPR008217">
    <property type="entry name" value="Ccc1_fam"/>
</dbReference>
<dbReference type="RefSeq" id="WP_094456031.1">
    <property type="nucleotide sequence ID" value="NZ_NMVJ01000011.1"/>
</dbReference>
<keyword evidence="3 6" id="KW-1133">Transmembrane helix</keyword>
<gene>
    <name evidence="7" type="ORF">CGZ91_13655</name>
</gene>
<dbReference type="AlphaFoldDB" id="A0A255EAQ0"/>
<evidence type="ECO:0000256" key="4">
    <source>
        <dbReference type="ARBA" id="ARBA00023136"/>
    </source>
</evidence>
<feature type="transmembrane region" description="Helical" evidence="6">
    <location>
        <begin position="35"/>
        <end position="61"/>
    </location>
</feature>
<sequence>MSSAARTGPGPESVTSTAVDDARSQSSQLAARLNWLRAAVLGANDGIVSVAATVVGVAAATTDVRPVLIAGVAAVIAGALSMAVGEYVSVSSASDSQRSIIDRLRGSLRQDPAREHAALRTALQQQGLSAATAEAVATELGQRSGLSAHLRTRWHLDVDEVLNPWHAAYASALAFLAGALLPLLTILLTPVDIRIPVTGVAVLIALTITGYVSAKLGESSVPRSILRIVLGGMAALLLTGAVGSLLG</sequence>
<evidence type="ECO:0008006" key="9">
    <source>
        <dbReference type="Google" id="ProtNLM"/>
    </source>
</evidence>